<proteinExistence type="predicted"/>
<feature type="coiled-coil region" evidence="1">
    <location>
        <begin position="945"/>
        <end position="1009"/>
    </location>
</feature>
<reference evidence="2" key="1">
    <citation type="submission" date="2020-12" db="EMBL/GenBank/DDBJ databases">
        <title>Comparative genomic insights into the epidemiology and virulence of plant pathogenic Pseudomonads from Turkey.</title>
        <authorList>
            <person name="Dillon M."/>
            <person name="Ruiz-Bedoya T."/>
            <person name="Bendalovic-Torma C."/>
            <person name="Guttman K.M."/>
            <person name="Kwak H."/>
            <person name="Middleton M.A."/>
            <person name="Wang P.W."/>
            <person name="Horuz S."/>
            <person name="Aysan Y."/>
            <person name="Guttman D.S."/>
        </authorList>
    </citation>
    <scope>NUCLEOTIDE SEQUENCE</scope>
    <source>
        <strain evidence="2">S5_IA_3a</strain>
    </source>
</reference>
<evidence type="ECO:0000313" key="3">
    <source>
        <dbReference type="Proteomes" id="UP000645865"/>
    </source>
</evidence>
<protein>
    <submittedName>
        <fullName evidence="2">Uncharacterized protein</fullName>
    </submittedName>
</protein>
<accession>A0A8I1J8D4</accession>
<gene>
    <name evidence="2" type="ORF">YA0853_01625</name>
</gene>
<dbReference type="EMBL" id="JAEILH010000002">
    <property type="protein sequence ID" value="MBI6622367.1"/>
    <property type="molecule type" value="Genomic_DNA"/>
</dbReference>
<sequence length="1533" mass="171649">MTSSTSTSTQQPTGNDPSLELIAQFYAGPSFREAATATLRQALNEHYPNLNIDPGSTLMGSPTWTLVGDELVAGPPDYHALSDLLARQAVLAVPAQCIEGEHFLTRQPVTDPPVHLPVRMTDIAKILNTRAPVMLSVFQEYLVEYWNESNTLGPRWQELSSTLRNGWNVQDVEGWDETDHAMARRLFRLPERATRQVDDPYTSTASIVEVQQLHGESAQGFAPLMFAVLSGQVQGRPVILSYSLLKGYEKFDSLQQLGQSLADHVGPQAQLSGLQWRLYEPDGHFFDYLACTFIAQQVDAVGAMDFSDLRQGSPSRINSALNSTPGADDAAAQKGPGLEWYRDALPDWLSAGSTADLNNYARHLKDLAALNSQHAGQSYLDGIPGIEEYTLAQLKQQVLIDHPDAQHLPLDKVVVRVQSVVTWGTFIVPGATETTTFTLVELALQNLIALPLGTKTVQLPNGAQLPAWLTVDYVEQLIQEVDIGKNYPELIKAQLVDIRQEATRRRNLYTEQVRIQLPLMALQSKLRQQNGIDEQGYRYIAALMNAEAHERKVDNQTIVMRPLAFAPKRRSDGAYDTVENMYVIGPQSLTAGPCLLYRPLFDPPLVQYASPANLIYAIAQSESLRSSVLAWLPDAVREDYANYVFPGDLPSPWAVAEYLVEPDKLWTLSGPMTLANTVLDGDLLGTLFNANAQALIALADRTSVSNAESRWATFKQAGWTLLNAVLPFLSPTLGTAAWIWQILDQLKQLAEAEQQHDTATQQATLTDVLLNLGLAITLHIATRHSRTGPTLAARRGPEAEPPVKKLVIQQVLATPTSDPLTERGSPLNILGAVNRLPEKLGTVLDRFKVDKPSDLNAPITEAGTYQHLYRSGQHYYVPVGARWFQVSAQPDEPVHIIDPKQPERSGPMLVHNAAGQWFIDTRLRLRGGGPKRAIKRASLEAAVRAKQLRDKLQAFEKAKKTAQVELQQAHTAMTDAPGTSTEAKRQLYLQKLASQRVDYETALQQLKELNVFDPLPDYQPRAMAYLKAQLDLSEASISETQRSFTPVFRRVLDQIEQQAHAPQERHIEDARTLTEMNRDMIERLDYVQSRFEQLRQLPSEGLRQIQERKKRLPAYNSSDLRAMQVTMARNLCMREASLSSAPDAWEALDQIVNAADIAIQALRDTLHERSETRLDERIEALGSLIEQFAVIDERLEDLPQDFADAIIPEQLASLRSKIRQYSQDTQVQLALLHLDRDALRNRPTPPPTPPKPKMKFIHTRYNGVLIGEPRLTPVGLETGLVDIKSPITQQVIATYHQKGQDVYVQRISTPTPTLPAVPDIQVALDKAKGFLDDLHSFKTRADEQAAKPPRTAMGIEYLYHQHALRLEETDQAIEHGLASASLTADQHRAAAILSRKLKEATAELYQEATQHMLRMIREKPPTIAGVDWLLQRHKVTLKKTMSRRRLKSARPDYLDEYTVADRTTHEVLWYAHFHYSTSWTPAKAFISARLKTPAERRLGLAADTVNGLNAQQRLDYYRSEINLEQARRLFFNL</sequence>
<name>A0A8I1J8D4_9PSED</name>
<evidence type="ECO:0000256" key="1">
    <source>
        <dbReference type="SAM" id="Coils"/>
    </source>
</evidence>
<evidence type="ECO:0000313" key="2">
    <source>
        <dbReference type="EMBL" id="MBI6622367.1"/>
    </source>
</evidence>
<organism evidence="2 3">
    <name type="scientific">Pseudomonas rhodesiae</name>
    <dbReference type="NCBI Taxonomy" id="76760"/>
    <lineage>
        <taxon>Bacteria</taxon>
        <taxon>Pseudomonadati</taxon>
        <taxon>Pseudomonadota</taxon>
        <taxon>Gammaproteobacteria</taxon>
        <taxon>Pseudomonadales</taxon>
        <taxon>Pseudomonadaceae</taxon>
        <taxon>Pseudomonas</taxon>
    </lineage>
</organism>
<comment type="caution">
    <text evidence="2">The sequence shown here is derived from an EMBL/GenBank/DDBJ whole genome shotgun (WGS) entry which is preliminary data.</text>
</comment>
<dbReference type="RefSeq" id="WP_169902302.1">
    <property type="nucleotide sequence ID" value="NZ_JAAQXE010000001.1"/>
</dbReference>
<dbReference type="Proteomes" id="UP000645865">
    <property type="component" value="Unassembled WGS sequence"/>
</dbReference>
<keyword evidence="1" id="KW-0175">Coiled coil</keyword>